<dbReference type="Proteomes" id="UP000005323">
    <property type="component" value="Unassembled WGS sequence"/>
</dbReference>
<evidence type="ECO:0000313" key="1">
    <source>
        <dbReference type="EMBL" id="EJB72889.1"/>
    </source>
</evidence>
<accession>I9TX34</accession>
<dbReference type="PATRIC" id="fig|992056.3.peg.1561"/>
<proteinExistence type="predicted"/>
<name>I9TX34_HELPX</name>
<dbReference type="EMBL" id="AKOV01000009">
    <property type="protein sequence ID" value="EJB72889.1"/>
    <property type="molecule type" value="Genomic_DNA"/>
</dbReference>
<reference evidence="1 2" key="1">
    <citation type="journal article" date="2013" name="Pathog. Dis.">
        <title>Genome sequences of 65 Helicobacter pylori strains isolated from asymptomatic individuals and patients with gastric cancer, peptic ulcer disease, or gastritis.</title>
        <authorList>
            <person name="Blanchard T.G."/>
            <person name="Czinn S.J."/>
            <person name="Correa P."/>
            <person name="Nakazawa T."/>
            <person name="Keelan M."/>
            <person name="Morningstar L."/>
            <person name="Santana-Cruz I."/>
            <person name="Maroo A."/>
            <person name="McCracken C."/>
            <person name="Shefchek K."/>
            <person name="Daugherty S."/>
            <person name="Song Y."/>
            <person name="Fraser C.M."/>
            <person name="Fricke W.F."/>
        </authorList>
    </citation>
    <scope>NUCLEOTIDE SEQUENCE [LARGE SCALE GENOMIC DNA]</scope>
    <source>
        <strain evidence="1 2">Hp A-26</strain>
    </source>
</reference>
<evidence type="ECO:0000313" key="2">
    <source>
        <dbReference type="Proteomes" id="UP000005323"/>
    </source>
</evidence>
<organism evidence="1 2">
    <name type="scientific">Helicobacter pylori Hp A-26</name>
    <dbReference type="NCBI Taxonomy" id="992056"/>
    <lineage>
        <taxon>Bacteria</taxon>
        <taxon>Pseudomonadati</taxon>
        <taxon>Campylobacterota</taxon>
        <taxon>Epsilonproteobacteria</taxon>
        <taxon>Campylobacterales</taxon>
        <taxon>Helicobacteraceae</taxon>
        <taxon>Helicobacter</taxon>
    </lineage>
</organism>
<gene>
    <name evidence="1" type="ORF">HPHPA26_1617</name>
</gene>
<comment type="caution">
    <text evidence="1">The sequence shown here is derived from an EMBL/GenBank/DDBJ whole genome shotgun (WGS) entry which is preliminary data.</text>
</comment>
<sequence length="38" mass="4888">MRERESKRDFLIFMFSPFIRFFFDTKKLHIISNKWNFN</sequence>
<protein>
    <submittedName>
        <fullName evidence="1">Uncharacterized protein</fullName>
    </submittedName>
</protein>
<dbReference type="AlphaFoldDB" id="I9TX34"/>